<protein>
    <submittedName>
        <fullName evidence="2">SDR family oxidoreductase</fullName>
    </submittedName>
</protein>
<dbReference type="PANTHER" id="PTHR11011">
    <property type="entry name" value="MALE STERILITY PROTEIN 2-RELATED"/>
    <property type="match status" value="1"/>
</dbReference>
<dbReference type="InterPro" id="IPR013120">
    <property type="entry name" value="FAR_NAD-bd"/>
</dbReference>
<reference evidence="3" key="1">
    <citation type="journal article" date="2019" name="Int. J. Syst. Evol. Microbiol.">
        <title>The Global Catalogue of Microorganisms (GCM) 10K type strain sequencing project: providing services to taxonomists for standard genome sequencing and annotation.</title>
        <authorList>
            <consortium name="The Broad Institute Genomics Platform"/>
            <consortium name="The Broad Institute Genome Sequencing Center for Infectious Disease"/>
            <person name="Wu L."/>
            <person name="Ma J."/>
        </authorList>
    </citation>
    <scope>NUCLEOTIDE SEQUENCE [LARGE SCALE GENOMIC DNA]</scope>
    <source>
        <strain evidence="3">JCM 17494</strain>
    </source>
</reference>
<feature type="domain" description="Thioester reductase (TE)" evidence="1">
    <location>
        <begin position="5"/>
        <end position="246"/>
    </location>
</feature>
<evidence type="ECO:0000313" key="3">
    <source>
        <dbReference type="Proteomes" id="UP001500711"/>
    </source>
</evidence>
<name>A0ABP7CDL6_9PSEU</name>
<evidence type="ECO:0000259" key="1">
    <source>
        <dbReference type="Pfam" id="PF07993"/>
    </source>
</evidence>
<dbReference type="SUPFAM" id="SSF51735">
    <property type="entry name" value="NAD(P)-binding Rossmann-fold domains"/>
    <property type="match status" value="1"/>
</dbReference>
<keyword evidence="3" id="KW-1185">Reference proteome</keyword>
<comment type="caution">
    <text evidence="2">The sequence shown here is derived from an EMBL/GenBank/DDBJ whole genome shotgun (WGS) entry which is preliminary data.</text>
</comment>
<proteinExistence type="predicted"/>
<dbReference type="EMBL" id="BAABBE010000049">
    <property type="protein sequence ID" value="GAA3685147.1"/>
    <property type="molecule type" value="Genomic_DNA"/>
</dbReference>
<accession>A0ABP7CDL6</accession>
<dbReference type="Proteomes" id="UP001500711">
    <property type="component" value="Unassembled WGS sequence"/>
</dbReference>
<dbReference type="RefSeq" id="WP_346136710.1">
    <property type="nucleotide sequence ID" value="NZ_BAABBE010000049.1"/>
</dbReference>
<gene>
    <name evidence="2" type="ORF">GCM10022267_84940</name>
</gene>
<dbReference type="PANTHER" id="PTHR11011:SF45">
    <property type="entry name" value="FATTY ACYL-COA REDUCTASE CG8306-RELATED"/>
    <property type="match status" value="1"/>
</dbReference>
<dbReference type="InterPro" id="IPR036291">
    <property type="entry name" value="NAD(P)-bd_dom_sf"/>
</dbReference>
<evidence type="ECO:0000313" key="2">
    <source>
        <dbReference type="EMBL" id="GAA3685147.1"/>
    </source>
</evidence>
<sequence length="357" mass="38704">MTIAITGATGFLGLRLVSLLLERGEQVVVLARTGTAPSLPRILRYLEGSSVTPDTARARMTVLSADVGRPRLGLPERQFRALAEHVTEIWHSAAATTLDESTTLVRRTNVDGTRHVLELAAAGTARLCHVSTAFVAGRRSAGVVREDDLDPSYGFENPYEESKYLAEVAVHEWSARHGRPVTIFRPSVLVTVRPPRPGDVPHTLTTLTTLAGYALGGLTERARVRVAADPHAHLNLMPVDLAARLMVDTAATAAPAGVRTVHVTHPREVGQATLFSLFEKLFPLRLEQVSTTPEDLTEQEAVVAQHMRVVMPYAFHRRYYDRTALRAAGLDPADAVPLGLDDLLAGLGRPIKAGARP</sequence>
<dbReference type="InterPro" id="IPR026055">
    <property type="entry name" value="FAR"/>
</dbReference>
<dbReference type="Pfam" id="PF07993">
    <property type="entry name" value="NAD_binding_4"/>
    <property type="match status" value="1"/>
</dbReference>
<dbReference type="Gene3D" id="3.40.50.720">
    <property type="entry name" value="NAD(P)-binding Rossmann-like Domain"/>
    <property type="match status" value="1"/>
</dbReference>
<organism evidence="2 3">
    <name type="scientific">Lentzea roselyniae</name>
    <dbReference type="NCBI Taxonomy" id="531940"/>
    <lineage>
        <taxon>Bacteria</taxon>
        <taxon>Bacillati</taxon>
        <taxon>Actinomycetota</taxon>
        <taxon>Actinomycetes</taxon>
        <taxon>Pseudonocardiales</taxon>
        <taxon>Pseudonocardiaceae</taxon>
        <taxon>Lentzea</taxon>
    </lineage>
</organism>